<keyword evidence="3 11" id="KW-0812">Transmembrane</keyword>
<feature type="transmembrane region" description="Helical" evidence="11">
    <location>
        <begin position="2165"/>
        <end position="2185"/>
    </location>
</feature>
<evidence type="ECO:0000256" key="5">
    <source>
        <dbReference type="ARBA" id="ARBA00022989"/>
    </source>
</evidence>
<feature type="transmembrane region" description="Helical" evidence="11">
    <location>
        <begin position="2205"/>
        <end position="2232"/>
    </location>
</feature>
<dbReference type="InterPro" id="IPR001024">
    <property type="entry name" value="PLAT/LH2_dom"/>
</dbReference>
<organism evidence="17 18">
    <name type="scientific">Polypterus senegalus</name>
    <name type="common">Senegal bichir</name>
    <dbReference type="NCBI Taxonomy" id="55291"/>
    <lineage>
        <taxon>Eukaryota</taxon>
        <taxon>Metazoa</taxon>
        <taxon>Chordata</taxon>
        <taxon>Craniata</taxon>
        <taxon>Vertebrata</taxon>
        <taxon>Euteleostomi</taxon>
        <taxon>Actinopterygii</taxon>
        <taxon>Polypteriformes</taxon>
        <taxon>Polypteridae</taxon>
        <taxon>Polypterus</taxon>
    </lineage>
</organism>
<dbReference type="Gene3D" id="2.60.120.740">
    <property type="match status" value="1"/>
</dbReference>
<evidence type="ECO:0000256" key="7">
    <source>
        <dbReference type="ARBA" id="ARBA00023157"/>
    </source>
</evidence>
<feature type="transmembrane region" description="Helical" evidence="11">
    <location>
        <begin position="2116"/>
        <end position="2133"/>
    </location>
</feature>
<feature type="transmembrane region" description="Helical" evidence="11">
    <location>
        <begin position="1217"/>
        <end position="1237"/>
    </location>
</feature>
<evidence type="ECO:0000259" key="13">
    <source>
        <dbReference type="PROSITE" id="PS50095"/>
    </source>
</evidence>
<keyword evidence="5 11" id="KW-1133">Transmembrane helix</keyword>
<feature type="domain" description="PLAT" evidence="13">
    <location>
        <begin position="1262"/>
        <end position="1379"/>
    </location>
</feature>
<dbReference type="InterPro" id="IPR016187">
    <property type="entry name" value="CTDL_fold"/>
</dbReference>
<name>A0ABS2Z6F7_POLSE</name>
<keyword evidence="7" id="KW-1015">Disulfide bond</keyword>
<feature type="transmembrane region" description="Helical" evidence="11">
    <location>
        <begin position="2076"/>
        <end position="2096"/>
    </location>
</feature>
<dbReference type="InterPro" id="IPR013122">
    <property type="entry name" value="PKD1_2_channel"/>
</dbReference>
<feature type="domain" description="SUEL-type lectin" evidence="15">
    <location>
        <begin position="206"/>
        <end position="297"/>
    </location>
</feature>
<feature type="non-terminal residue" evidence="17">
    <location>
        <position position="2340"/>
    </location>
</feature>
<feature type="transmembrane region" description="Helical" evidence="11">
    <location>
        <begin position="1705"/>
        <end position="1729"/>
    </location>
</feature>
<dbReference type="PROSITE" id="PS50228">
    <property type="entry name" value="SUEL_LECTIN"/>
    <property type="match status" value="1"/>
</dbReference>
<evidence type="ECO:0000256" key="4">
    <source>
        <dbReference type="ARBA" id="ARBA00022729"/>
    </source>
</evidence>
<dbReference type="InterPro" id="IPR036392">
    <property type="entry name" value="PLAT/LH2_dom_sf"/>
</dbReference>
<dbReference type="SMART" id="SM00034">
    <property type="entry name" value="CLECT"/>
    <property type="match status" value="1"/>
</dbReference>
<keyword evidence="6 11" id="KW-0472">Membrane</keyword>
<keyword evidence="4" id="KW-0732">Signal</keyword>
<feature type="transmembrane region" description="Helical" evidence="11">
    <location>
        <begin position="1425"/>
        <end position="1445"/>
    </location>
</feature>
<dbReference type="InterPro" id="IPR000922">
    <property type="entry name" value="Lectin_gal-bd_dom"/>
</dbReference>
<proteinExistence type="inferred from homology"/>
<dbReference type="Pfam" id="PF08016">
    <property type="entry name" value="PKD_channel"/>
    <property type="match status" value="1"/>
</dbReference>
<feature type="transmembrane region" description="Helical" evidence="11">
    <location>
        <begin position="1741"/>
        <end position="1772"/>
    </location>
</feature>
<dbReference type="Pfam" id="PF20519">
    <property type="entry name" value="Polycystin_dom"/>
    <property type="match status" value="1"/>
</dbReference>
<feature type="region of interest" description="Disordered" evidence="10">
    <location>
        <begin position="1500"/>
        <end position="1531"/>
    </location>
</feature>
<dbReference type="PRINTS" id="PR01433">
    <property type="entry name" value="POLYCYSTIN2"/>
</dbReference>
<dbReference type="Gene3D" id="2.60.60.20">
    <property type="entry name" value="PLAT/LH2 domain"/>
    <property type="match status" value="1"/>
</dbReference>
<evidence type="ECO:0000256" key="2">
    <source>
        <dbReference type="ARBA" id="ARBA00007200"/>
    </source>
</evidence>
<dbReference type="InterPro" id="IPR046791">
    <property type="entry name" value="Polycystin_dom"/>
</dbReference>
<comment type="caution">
    <text evidence="9">Lacks conserved residue(s) required for the propagation of feature annotation.</text>
</comment>
<dbReference type="InterPro" id="IPR014010">
    <property type="entry name" value="REJ_dom"/>
</dbReference>
<comment type="similarity">
    <text evidence="2">Belongs to the polycystin family.</text>
</comment>
<dbReference type="InterPro" id="IPR042060">
    <property type="entry name" value="PLAT_polycystin1"/>
</dbReference>
<dbReference type="Gene3D" id="2.60.220.50">
    <property type="match status" value="1"/>
</dbReference>
<evidence type="ECO:0000256" key="10">
    <source>
        <dbReference type="SAM" id="MobiDB-lite"/>
    </source>
</evidence>
<dbReference type="SMART" id="SM00303">
    <property type="entry name" value="GPS"/>
    <property type="match status" value="1"/>
</dbReference>
<evidence type="ECO:0000313" key="17">
    <source>
        <dbReference type="EMBL" id="MBN3294620.1"/>
    </source>
</evidence>
<dbReference type="Proteomes" id="UP001166052">
    <property type="component" value="Unassembled WGS sequence"/>
</dbReference>
<protein>
    <submittedName>
        <fullName evidence="17">PK1L2 protein</fullName>
    </submittedName>
</protein>
<evidence type="ECO:0000256" key="8">
    <source>
        <dbReference type="ARBA" id="ARBA00023180"/>
    </source>
</evidence>
<dbReference type="Pfam" id="PF02140">
    <property type="entry name" value="SUEL_Lectin"/>
    <property type="match status" value="1"/>
</dbReference>
<evidence type="ECO:0000259" key="15">
    <source>
        <dbReference type="PROSITE" id="PS50228"/>
    </source>
</evidence>
<gene>
    <name evidence="17" type="primary">Pkd1l2_0</name>
    <name evidence="17" type="ORF">GTO92_0012655</name>
</gene>
<keyword evidence="18" id="KW-1185">Reference proteome</keyword>
<evidence type="ECO:0000259" key="16">
    <source>
        <dbReference type="PROSITE" id="PS51111"/>
    </source>
</evidence>
<sequence>MKLKQKMLIVQTTVTSGRFKADWNWPNYFQSWEYGQQRQRMDITLLPLMFILGCLIGQTDATRDINNLPCPGFQKSFDGSCYELVSLQRTFHSAQSWCERGGGHLAFILNEETQQFLEKHLDSEKDWWIGLAPATQNLTQEPIVTEGPLSWLDGSDVSYANWEYQPSSNTACGYIQKNSGFHWTASNNCSQEINFICEFESGRSLACVNSNATLQCGSGKVIEIDDSFYGRKSLHYCQLPSQPPLPLQEECSWIDVAINVTGYCHGLQACQAAADITSYGEPCPGLGSYLFVEYHCKEGLQLNLKEIAAVFENITVSIKWLLTPSSGNLTCIMIMGDGHTIDLDYPTDAHSLGMYSFIIIDAAKADMFHPTSRFSLCFLSLSWVLSFFISIFEVKISASNGFSEVNLNIGSLTITPPSSLFGDLTNETLSASGNDSESKLMKAETDLEEKFKARSAGGTVLKITANPSMPVVLGKSVTLTETGVTDMKATFQWTCESPCWGHWQQCEKNNKMDKTSRTMNIPAECLPDPFDLRQLTLNVGGVHQQSAKQCLSVTVNNNVRVTISCEKNCDGNSQQNITLKAQCNPKCQNYKWYNVVTQDKRKVTLLKGSSQTFKLTTAYQKMYGPSIVIRAIGIKGSDSGFIDYTVTVPKDSATTPAPPTPPFCSITPSTGSVFTLFTITCKDGTCTAPPCTYCFSDNQGSTLHCGSELVVNSLHLPLGDKQKNYELEVTVTAKNSAGQSSTRATAVQVLNTNETSDPNKLKDLVSKEVAVLMNSGEVAVSAMADLFQSVSSVLNDQENQVDNQKNTRMQLREEMLLDLSSVIQNGSVQTVNDALKTAEALKGLTTRSDELTPYAQMETSSSLQNLSQSLLSLVVAENSTSDELVLVAEPIITATGSVLTASESSSVENQMLSSSLLINAIDNIQSVLLHGKLADEDPIVINTPTVSLSVNRLYSGSVSGQTINLSNETTARFTFPLINDPEILEEETVNVKMTSFKVNPFAWAGENEISGALGGLSLTRDNGSIIPVKNLTQDIKIYLPRTNDVPVNETIIPLRSSNIIKVNITASNMSLVLKLHPTWMVPLELFLGFQYQPNETFYDAKHQLPNKDEEYTWVLRPDDLSLQVGIYYLLIIPRWEVGSNMTNASISVTSIVASCKYWEEMSSNWSTAGCRVGPHTNSTVTQCFCNHLTFFGSFFVMPNVVDVSRTAELFATFTNNPVVVCVVGALFLIYILVIIWARRKDIQDAIKVKITVLEDNDPLAQYRYMLTVFTGHRRGAATSSQVTATLIGTNGESDPHHLYDSEKPVFERGAVDMFLLTTPFSLGELQSIRLWHDNSGKLPSWYINKVMVHDLEKDQKWHFLCNSWLSIDIDDCVLDKVFPVATEMDLKQFSNLFFMKTARDFRDGHIWFSVLSRPPHSNFTRVQRVSCCFSLLLCTMLTSIIFWGVPKDPAELIIRLLTGQIEFTWQQVIIGFESSILMFPINLLIVTIFRNIRPRGKKSVQPNLEVDKKQGKNGRVSPSEPPSPENIHKELSPDSVIKDIRRIAQSLSKATKHTIPQLERDFRRTTDINKLLSLVDEIIRQHNGVDREFYTQSQKKEPSLVLTLGAVNIQESSLIDSPEKTSQCRVDCNHFLYRQLQHVEKQLELLGPSKFGSPQSYVQAVQQVHSMKVLLETHFLSISPKSDRLCSSPIDSATAKKGCQKGLPWWFVFIGWFLVLATSGVSAFFTMLYGLHYGKEGSIKWIISMAMSFFESLFITQPLKVLGFAAFFALVLKKVDEEEEIGKNPLGETLATPMDADMTLNKRRDSSCSVYHPPPPTDIEKMKSKMFKEQKVFALIREILAYLGFLWMLLLLAYGQRDPNAYFLTQHIRQSFTNGIPNTLAISDIFNWANTTLVGCLYGTYPGFITDGNSKLVGSARIRQVRVRNNTCPLVKSVQRLVPGCNSPYSWDTEDTNSYGPGWNDMLSNTSQFSSFWKYQTQDILRGHPIWGSSALYRGGGYVADLGTDSQTAKSILQYLFNNTWLDLYTRAVFVEFTVYNANVNLFCIVTLMMETSAIGAFQFGSELHNVRLYQSPGGLHIFVMASEAIYFLFILYYMFIQGKLMKEQKWLYFKSKWNLLELVIIILSWSALSVFIKRTLLGNRDVDYYQSHKDQFASFYDTAAADSVLGYIIAFLVLLATVKLWHLLRLNPKLHMITSTLRRAWTDISGFITVIVIMFLSYSIASNLLFGWTLYSYRTLMEASLTMVSLQLGIFNYEEVLNYNPVLGAFLIGSCIVFMTFVVLNLFISVILVAFSEEQQQHQPSEEEEIVDLMLIKLCSFFGLKYKKEENTAKQMEQDPVKS</sequence>
<dbReference type="PROSITE" id="PS51111">
    <property type="entry name" value="REJ"/>
    <property type="match status" value="1"/>
</dbReference>
<feature type="domain" description="REJ" evidence="16">
    <location>
        <begin position="652"/>
        <end position="1000"/>
    </location>
</feature>
<dbReference type="PANTHER" id="PTHR10877:SF134">
    <property type="entry name" value="POLYCYSTIN-1-LIKE PROTEIN 2"/>
    <property type="match status" value="1"/>
</dbReference>
<dbReference type="Pfam" id="PF00059">
    <property type="entry name" value="Lectin_C"/>
    <property type="match status" value="1"/>
</dbReference>
<evidence type="ECO:0000259" key="14">
    <source>
        <dbReference type="PROSITE" id="PS50221"/>
    </source>
</evidence>
<dbReference type="PROSITE" id="PS50221">
    <property type="entry name" value="GAIN_B"/>
    <property type="match status" value="1"/>
</dbReference>
<dbReference type="Pfam" id="PF01477">
    <property type="entry name" value="PLAT"/>
    <property type="match status" value="1"/>
</dbReference>
<feature type="non-terminal residue" evidence="17">
    <location>
        <position position="1"/>
    </location>
</feature>
<dbReference type="InterPro" id="IPR051223">
    <property type="entry name" value="Polycystin"/>
</dbReference>
<feature type="transmembrane region" description="Helical" evidence="11">
    <location>
        <begin position="1465"/>
        <end position="1489"/>
    </location>
</feature>
<dbReference type="SUPFAM" id="SSF49723">
    <property type="entry name" value="Lipase/lipooxygenase domain (PLAT/LH2 domain)"/>
    <property type="match status" value="1"/>
</dbReference>
<dbReference type="InterPro" id="IPR001304">
    <property type="entry name" value="C-type_lectin-like"/>
</dbReference>
<dbReference type="SMART" id="SM00308">
    <property type="entry name" value="LH2"/>
    <property type="match status" value="1"/>
</dbReference>
<comment type="caution">
    <text evidence="17">The sequence shown here is derived from an EMBL/GenBank/DDBJ whole genome shotgun (WGS) entry which is preliminary data.</text>
</comment>
<dbReference type="CDD" id="cd00037">
    <property type="entry name" value="CLECT"/>
    <property type="match status" value="1"/>
</dbReference>
<evidence type="ECO:0000256" key="9">
    <source>
        <dbReference type="PROSITE-ProRule" id="PRU00152"/>
    </source>
</evidence>
<dbReference type="PROSITE" id="PS50095">
    <property type="entry name" value="PLAT"/>
    <property type="match status" value="1"/>
</dbReference>
<dbReference type="SUPFAM" id="SSF56436">
    <property type="entry name" value="C-type lectin-like"/>
    <property type="match status" value="1"/>
</dbReference>
<dbReference type="InterPro" id="IPR016186">
    <property type="entry name" value="C-type_lectin-like/link_sf"/>
</dbReference>
<feature type="domain" description="C-type lectin" evidence="12">
    <location>
        <begin position="77"/>
        <end position="198"/>
    </location>
</feature>
<comment type="subcellular location">
    <subcellularLocation>
        <location evidence="1">Membrane</location>
        <topology evidence="1">Multi-pass membrane protein</topology>
    </subcellularLocation>
</comment>
<evidence type="ECO:0000256" key="11">
    <source>
        <dbReference type="SAM" id="Phobius"/>
    </source>
</evidence>
<feature type="transmembrane region" description="Helical" evidence="11">
    <location>
        <begin position="1832"/>
        <end position="1854"/>
    </location>
</feature>
<reference evidence="17" key="1">
    <citation type="journal article" date="2021" name="Cell">
        <title>Tracing the genetic footprints of vertebrate landing in non-teleost ray-finned fishes.</title>
        <authorList>
            <person name="Bi X."/>
            <person name="Wang K."/>
            <person name="Yang L."/>
            <person name="Pan H."/>
            <person name="Jiang H."/>
            <person name="Wei Q."/>
            <person name="Fang M."/>
            <person name="Yu H."/>
            <person name="Zhu C."/>
            <person name="Cai Y."/>
            <person name="He Y."/>
            <person name="Gan X."/>
            <person name="Zeng H."/>
            <person name="Yu D."/>
            <person name="Zhu Y."/>
            <person name="Jiang H."/>
            <person name="Qiu Q."/>
            <person name="Yang H."/>
            <person name="Zhang Y.E."/>
            <person name="Wang W."/>
            <person name="Zhu M."/>
            <person name="He S."/>
            <person name="Zhang G."/>
        </authorList>
    </citation>
    <scope>NUCLEOTIDE SEQUENCE</scope>
    <source>
        <strain evidence="17">Bchr_001</strain>
    </source>
</reference>
<dbReference type="Pfam" id="PF01825">
    <property type="entry name" value="GPS"/>
    <property type="match status" value="1"/>
</dbReference>
<accession>A0ABS2Z6F7</accession>
<feature type="domain" description="GAIN-B" evidence="14">
    <location>
        <begin position="1055"/>
        <end position="1204"/>
    </location>
</feature>
<dbReference type="Gene3D" id="3.10.100.10">
    <property type="entry name" value="Mannose-Binding Protein A, subunit A"/>
    <property type="match status" value="1"/>
</dbReference>
<keyword evidence="8" id="KW-0325">Glycoprotein</keyword>
<dbReference type="InterPro" id="IPR003915">
    <property type="entry name" value="PKD_2"/>
</dbReference>
<dbReference type="CDD" id="cd22831">
    <property type="entry name" value="Gal_Rha_Lectin_PKD1L2"/>
    <property type="match status" value="1"/>
</dbReference>
<evidence type="ECO:0000256" key="6">
    <source>
        <dbReference type="ARBA" id="ARBA00023136"/>
    </source>
</evidence>
<evidence type="ECO:0000313" key="18">
    <source>
        <dbReference type="Proteomes" id="UP001166052"/>
    </source>
</evidence>
<dbReference type="InterPro" id="IPR043159">
    <property type="entry name" value="Lectin_gal-bd_sf"/>
</dbReference>
<dbReference type="PROSITE" id="PS50041">
    <property type="entry name" value="C_TYPE_LECTIN_2"/>
    <property type="match status" value="1"/>
</dbReference>
<dbReference type="PANTHER" id="PTHR10877">
    <property type="entry name" value="POLYCYSTIN FAMILY MEMBER"/>
    <property type="match status" value="1"/>
</dbReference>
<dbReference type="InterPro" id="IPR046338">
    <property type="entry name" value="GAIN_dom_sf"/>
</dbReference>
<evidence type="ECO:0000256" key="1">
    <source>
        <dbReference type="ARBA" id="ARBA00004141"/>
    </source>
</evidence>
<dbReference type="InterPro" id="IPR000203">
    <property type="entry name" value="GPS"/>
</dbReference>
<evidence type="ECO:0000256" key="3">
    <source>
        <dbReference type="ARBA" id="ARBA00022692"/>
    </source>
</evidence>
<dbReference type="EMBL" id="JAAWVN010027410">
    <property type="protein sequence ID" value="MBN3294620.1"/>
    <property type="molecule type" value="Genomic_DNA"/>
</dbReference>
<feature type="transmembrane region" description="Helical" evidence="11">
    <location>
        <begin position="2263"/>
        <end position="2292"/>
    </location>
</feature>
<evidence type="ECO:0000259" key="12">
    <source>
        <dbReference type="PROSITE" id="PS50041"/>
    </source>
</evidence>
<dbReference type="Gene3D" id="1.10.287.70">
    <property type="match status" value="1"/>
</dbReference>
<dbReference type="InterPro" id="IPR057244">
    <property type="entry name" value="GAIN_B"/>
</dbReference>
<dbReference type="CDD" id="cd01752">
    <property type="entry name" value="PLAT_polycystin"/>
    <property type="match status" value="1"/>
</dbReference>